<dbReference type="CDD" id="cd00198">
    <property type="entry name" value="vWFA"/>
    <property type="match status" value="1"/>
</dbReference>
<dbReference type="Proteomes" id="UP001610861">
    <property type="component" value="Unassembled WGS sequence"/>
</dbReference>
<dbReference type="PROSITE" id="PS50194">
    <property type="entry name" value="FILAMIN_REPEAT"/>
    <property type="match status" value="1"/>
</dbReference>
<dbReference type="EMBL" id="JBIQWL010000002">
    <property type="protein sequence ID" value="MFH8249981.1"/>
    <property type="molecule type" value="Genomic_DNA"/>
</dbReference>
<proteinExistence type="predicted"/>
<dbReference type="Pfam" id="PF17990">
    <property type="entry name" value="LodA_N"/>
    <property type="match status" value="2"/>
</dbReference>
<dbReference type="Gene3D" id="3.40.50.410">
    <property type="entry name" value="von Willebrand factor, type A domain"/>
    <property type="match status" value="1"/>
</dbReference>
<reference evidence="2 3" key="1">
    <citation type="submission" date="2024-09" db="EMBL/GenBank/DDBJ databases">
        <authorList>
            <person name="Pan X."/>
        </authorList>
    </citation>
    <scope>NUCLEOTIDE SEQUENCE [LARGE SCALE GENOMIC DNA]</scope>
    <source>
        <strain evidence="2 3">B2969</strain>
    </source>
</reference>
<evidence type="ECO:0000313" key="3">
    <source>
        <dbReference type="Proteomes" id="UP001610861"/>
    </source>
</evidence>
<gene>
    <name evidence="2" type="ORF">ACH3VR_06405</name>
</gene>
<dbReference type="Pfam" id="PF13519">
    <property type="entry name" value="VWA_2"/>
    <property type="match status" value="1"/>
</dbReference>
<comment type="caution">
    <text evidence="2">The sequence shown here is derived from an EMBL/GenBank/DDBJ whole genome shotgun (WGS) entry which is preliminary data.</text>
</comment>
<dbReference type="InterPro" id="IPR041168">
    <property type="entry name" value="LodA_N"/>
</dbReference>
<dbReference type="Pfam" id="PF18417">
    <property type="entry name" value="LodA_C"/>
    <property type="match status" value="1"/>
</dbReference>
<dbReference type="PROSITE" id="PS50234">
    <property type="entry name" value="VWFA"/>
    <property type="match status" value="1"/>
</dbReference>
<sequence length="1117" mass="118582">MPTTYRIHPAIGIARVGNSPDEFFIGPERAFELPDPPGGFKDAEGRVKRQAARFRIFAHHDDGTFAEVTDAEAEIHWTVHLVNAKAAHPGRGNGSGAGLVIDPGPRSLTGPDQQALFDSGQITFGGTTTTVPLGEIRTDDEGHLLVLGGHGAAASPTGASIVDFWGNAEWYDDIADGPVEATITLRSDGSTPPVKRAWVVSAPPKFAPQQDSITTLYDRILEKLVQSGVATAPSTTSYTNDIHPILQRARDINWVRGIKNKHAWAEPVTSQPVIDTIRARINPSDMPNLNGGDAEPTSIQVQHLDRWKNGTYVNDWAGTPPVGPLSPDGMDRAALDACVGAAFFPGIEAGGLDATDRPILNLPYEAPFRFAPGVAPGQLSQAMALPWQADFNACGGSNTPYGDAWWPVPRPNLVFPQGQSTYADWTRNLGGDMVGKWHTLGFVVKQGAEHVEVDSAQAPSVTLLTPKLQFLDVPQGPMGMVREIPLAIAFEVIAPAGAVTLEYAPGGEPNHAQLVAITNSVTVGPTPGNSVATARLWIVYRTGAVGSAIPTQTVTVRQAGGGSTWQITIDGNTIARKTAAVALVLDRSGSMSEDRGDGQPKHAAVQDAANAFVDLMLEGDGVGVTRFNEDAQELQPVKALGAGGLSDTARSDTHDVINGSGLDPSGATSIGDGIFVGRAGLTASTPFDTKALVVLTDGVQNQPRWIADVAPEINEKTYAVGLGQPQNISVPALQTISGNNGGYLLVTGAITADNRFRLQKYFLQILSGINNADVVLDPDGVLARGEEMRIPFLLSDADAGIEVVLLTPRPAAVDFRLQTPAGMIIEPWRALSDPTMTFQLGDGTAFYRLGLPVQLIPQRFEQQGMWHVLLTIGKPRVDRPEGVHDGPLVRGDRAHRPVHEVVRTDELRRATEVLSPIDAAPPAALAAAAINVPSRGVLPYSVLVHSYSSIAFEADLDQSSLEPGATVTVRARLAQSGLPSEGASVWAEIVRPDASAFTLALGESESGEHTATFVAGSAGVYTVRVRGRGRTRLGNPFTRERTLTAAVWRGGDRAVEPSSPAGGAGHSSGCGCDVLRCMLENGLFDDRAKERLREQGIDLDVALRCLAKHGDRPIPER</sequence>
<evidence type="ECO:0000259" key="1">
    <source>
        <dbReference type="PROSITE" id="PS50234"/>
    </source>
</evidence>
<dbReference type="InterPro" id="IPR002035">
    <property type="entry name" value="VWF_A"/>
</dbReference>
<dbReference type="InterPro" id="IPR041173">
    <property type="entry name" value="LodA_C"/>
</dbReference>
<dbReference type="SMART" id="SM00327">
    <property type="entry name" value="VWA"/>
    <property type="match status" value="1"/>
</dbReference>
<feature type="domain" description="VWFA" evidence="1">
    <location>
        <begin position="580"/>
        <end position="766"/>
    </location>
</feature>
<evidence type="ECO:0000313" key="2">
    <source>
        <dbReference type="EMBL" id="MFH8249981.1"/>
    </source>
</evidence>
<organism evidence="2 3">
    <name type="scientific">Microbacterium alkaliflavum</name>
    <dbReference type="NCBI Taxonomy" id="3248839"/>
    <lineage>
        <taxon>Bacteria</taxon>
        <taxon>Bacillati</taxon>
        <taxon>Actinomycetota</taxon>
        <taxon>Actinomycetes</taxon>
        <taxon>Micrococcales</taxon>
        <taxon>Microbacteriaceae</taxon>
        <taxon>Microbacterium</taxon>
    </lineage>
</organism>
<accession>A0ABW7Q550</accession>
<dbReference type="InterPro" id="IPR017868">
    <property type="entry name" value="Filamin/ABP280_repeat-like"/>
</dbReference>
<dbReference type="SUPFAM" id="SSF53300">
    <property type="entry name" value="vWA-like"/>
    <property type="match status" value="1"/>
</dbReference>
<dbReference type="RefSeq" id="WP_396639928.1">
    <property type="nucleotide sequence ID" value="NZ_JBIQWL010000002.1"/>
</dbReference>
<dbReference type="InterPro" id="IPR036465">
    <property type="entry name" value="vWFA_dom_sf"/>
</dbReference>
<keyword evidence="3" id="KW-1185">Reference proteome</keyword>
<protein>
    <submittedName>
        <fullName evidence="2">LodA/GoxA family CTQ-dependent oxidase</fullName>
    </submittedName>
</protein>
<name>A0ABW7Q550_9MICO</name>